<dbReference type="PANTHER" id="PTHR24100">
    <property type="entry name" value="BUTYROPHILIN"/>
    <property type="match status" value="1"/>
</dbReference>
<evidence type="ECO:0000256" key="2">
    <source>
        <dbReference type="ARBA" id="ARBA00023136"/>
    </source>
</evidence>
<organism evidence="6 7">
    <name type="scientific">Pleurodeles waltl</name>
    <name type="common">Iberian ribbed newt</name>
    <dbReference type="NCBI Taxonomy" id="8319"/>
    <lineage>
        <taxon>Eukaryota</taxon>
        <taxon>Metazoa</taxon>
        <taxon>Chordata</taxon>
        <taxon>Craniata</taxon>
        <taxon>Vertebrata</taxon>
        <taxon>Euteleostomi</taxon>
        <taxon>Amphibia</taxon>
        <taxon>Batrachia</taxon>
        <taxon>Caudata</taxon>
        <taxon>Salamandroidea</taxon>
        <taxon>Salamandridae</taxon>
        <taxon>Pleurodelinae</taxon>
        <taxon>Pleurodeles</taxon>
    </lineage>
</organism>
<sequence length="160" mass="18426">MTIYTFVFFLINVAPSLQVRFSVIGLDLPLVIHPGEDAVLPCHLSPKINAQNMTIRWFKEKYQNIVHLYQDRGFRIENQMAEYRSRTTLIKDSIVVGSVSLIIRNVQPSDSGLYTCFYNTGSFYEEAVIEVKVAGQSYTFYSENIIMTSLFSHIQPLRNF</sequence>
<reference evidence="6" key="1">
    <citation type="journal article" date="2022" name="bioRxiv">
        <title>Sequencing and chromosome-scale assembly of the giantPleurodeles waltlgenome.</title>
        <authorList>
            <person name="Brown T."/>
            <person name="Elewa A."/>
            <person name="Iarovenko S."/>
            <person name="Subramanian E."/>
            <person name="Araus A.J."/>
            <person name="Petzold A."/>
            <person name="Susuki M."/>
            <person name="Suzuki K.-i.T."/>
            <person name="Hayashi T."/>
            <person name="Toyoda A."/>
            <person name="Oliveira C."/>
            <person name="Osipova E."/>
            <person name="Leigh N.D."/>
            <person name="Simon A."/>
            <person name="Yun M.H."/>
        </authorList>
    </citation>
    <scope>NUCLEOTIDE SEQUENCE</scope>
    <source>
        <strain evidence="6">20211129_DDA</strain>
        <tissue evidence="6">Liver</tissue>
    </source>
</reference>
<dbReference type="InterPro" id="IPR013106">
    <property type="entry name" value="Ig_V-set"/>
</dbReference>
<evidence type="ECO:0000313" key="6">
    <source>
        <dbReference type="EMBL" id="KAJ1134834.1"/>
    </source>
</evidence>
<dbReference type="InterPro" id="IPR036179">
    <property type="entry name" value="Ig-like_dom_sf"/>
</dbReference>
<comment type="subcellular location">
    <subcellularLocation>
        <location evidence="1">Membrane</location>
    </subcellularLocation>
</comment>
<dbReference type="InterPro" id="IPR003598">
    <property type="entry name" value="Ig_sub2"/>
</dbReference>
<dbReference type="GO" id="GO:0001817">
    <property type="term" value="P:regulation of cytokine production"/>
    <property type="evidence" value="ECO:0007669"/>
    <property type="project" value="TreeGrafter"/>
</dbReference>
<dbReference type="InterPro" id="IPR050504">
    <property type="entry name" value="IgSF_BTN/MOG"/>
</dbReference>
<dbReference type="Gene3D" id="2.60.40.10">
    <property type="entry name" value="Immunoglobulins"/>
    <property type="match status" value="1"/>
</dbReference>
<dbReference type="GO" id="GO:0005102">
    <property type="term" value="F:signaling receptor binding"/>
    <property type="evidence" value="ECO:0007669"/>
    <property type="project" value="TreeGrafter"/>
</dbReference>
<dbReference type="Proteomes" id="UP001066276">
    <property type="component" value="Chromosome 6"/>
</dbReference>
<dbReference type="PROSITE" id="PS50835">
    <property type="entry name" value="IG_LIKE"/>
    <property type="match status" value="1"/>
</dbReference>
<feature type="signal peptide" evidence="4">
    <location>
        <begin position="1"/>
        <end position="18"/>
    </location>
</feature>
<dbReference type="Pfam" id="PF07686">
    <property type="entry name" value="V-set"/>
    <property type="match status" value="1"/>
</dbReference>
<feature type="chain" id="PRO_5043316787" description="Ig-like domain-containing protein" evidence="4">
    <location>
        <begin position="19"/>
        <end position="160"/>
    </location>
</feature>
<name>A0AAV7Q3I8_PLEWA</name>
<dbReference type="InterPro" id="IPR007110">
    <property type="entry name" value="Ig-like_dom"/>
</dbReference>
<dbReference type="GO" id="GO:0009897">
    <property type="term" value="C:external side of plasma membrane"/>
    <property type="evidence" value="ECO:0007669"/>
    <property type="project" value="TreeGrafter"/>
</dbReference>
<gene>
    <name evidence="6" type="ORF">NDU88_001280</name>
</gene>
<evidence type="ECO:0000256" key="4">
    <source>
        <dbReference type="SAM" id="SignalP"/>
    </source>
</evidence>
<keyword evidence="4" id="KW-0732">Signal</keyword>
<evidence type="ECO:0000256" key="3">
    <source>
        <dbReference type="ARBA" id="ARBA00023319"/>
    </source>
</evidence>
<dbReference type="AlphaFoldDB" id="A0AAV7Q3I8"/>
<dbReference type="InterPro" id="IPR013783">
    <property type="entry name" value="Ig-like_fold"/>
</dbReference>
<dbReference type="InterPro" id="IPR003599">
    <property type="entry name" value="Ig_sub"/>
</dbReference>
<dbReference type="SMART" id="SM00408">
    <property type="entry name" value="IGc2"/>
    <property type="match status" value="1"/>
</dbReference>
<feature type="domain" description="Ig-like" evidence="5">
    <location>
        <begin position="15"/>
        <end position="116"/>
    </location>
</feature>
<comment type="caution">
    <text evidence="6">The sequence shown here is derived from an EMBL/GenBank/DDBJ whole genome shotgun (WGS) entry which is preliminary data.</text>
</comment>
<dbReference type="GO" id="GO:0050852">
    <property type="term" value="P:T cell receptor signaling pathway"/>
    <property type="evidence" value="ECO:0007669"/>
    <property type="project" value="TreeGrafter"/>
</dbReference>
<keyword evidence="2" id="KW-0472">Membrane</keyword>
<accession>A0AAV7Q3I8</accession>
<dbReference type="CDD" id="cd05713">
    <property type="entry name" value="IgV_MOG_like"/>
    <property type="match status" value="1"/>
</dbReference>
<evidence type="ECO:0000313" key="7">
    <source>
        <dbReference type="Proteomes" id="UP001066276"/>
    </source>
</evidence>
<evidence type="ECO:0000259" key="5">
    <source>
        <dbReference type="PROSITE" id="PS50835"/>
    </source>
</evidence>
<dbReference type="SMART" id="SM00409">
    <property type="entry name" value="IG"/>
    <property type="match status" value="1"/>
</dbReference>
<keyword evidence="7" id="KW-1185">Reference proteome</keyword>
<dbReference type="EMBL" id="JANPWB010000010">
    <property type="protein sequence ID" value="KAJ1134834.1"/>
    <property type="molecule type" value="Genomic_DNA"/>
</dbReference>
<proteinExistence type="predicted"/>
<evidence type="ECO:0000256" key="1">
    <source>
        <dbReference type="ARBA" id="ARBA00004370"/>
    </source>
</evidence>
<dbReference type="SMART" id="SM00406">
    <property type="entry name" value="IGv"/>
    <property type="match status" value="1"/>
</dbReference>
<dbReference type="SUPFAM" id="SSF48726">
    <property type="entry name" value="Immunoglobulin"/>
    <property type="match status" value="1"/>
</dbReference>
<protein>
    <recommendedName>
        <fullName evidence="5">Ig-like domain-containing protein</fullName>
    </recommendedName>
</protein>
<keyword evidence="3" id="KW-0393">Immunoglobulin domain</keyword>
<dbReference type="FunFam" id="2.60.40.10:FF:000208">
    <property type="entry name" value="Butyrophilin subfamily 1 member A1"/>
    <property type="match status" value="1"/>
</dbReference>